<keyword evidence="2" id="KW-1185">Reference proteome</keyword>
<comment type="caution">
    <text evidence="1">The sequence shown here is derived from an EMBL/GenBank/DDBJ whole genome shotgun (WGS) entry which is preliminary data.</text>
</comment>
<accession>A0A813SV29</accession>
<name>A0A813SV29_9BILA</name>
<proteinExistence type="predicted"/>
<sequence>MDINFKLSQNSSPKDISSKVNLIDQNSQLIEINGTSDENLQIETELNNKIDTFLNELVDNKIEILVDLDERIKSAQERILKNRIKKIKDYKKQNGIPAATVTREILDLYNLNYPKHVIDKLDNVKTSYKQYNQKMIFYWKWYKNHLSRKQNNN</sequence>
<gene>
    <name evidence="1" type="ORF">OXX778_LOCUS6710</name>
</gene>
<evidence type="ECO:0000313" key="2">
    <source>
        <dbReference type="Proteomes" id="UP000663879"/>
    </source>
</evidence>
<reference evidence="1" key="1">
    <citation type="submission" date="2021-02" db="EMBL/GenBank/DDBJ databases">
        <authorList>
            <person name="Nowell W R."/>
        </authorList>
    </citation>
    <scope>NUCLEOTIDE SEQUENCE</scope>
    <source>
        <strain evidence="1">Ploen Becks lab</strain>
    </source>
</reference>
<dbReference type="EMBL" id="CAJNOC010000810">
    <property type="protein sequence ID" value="CAF0805801.1"/>
    <property type="molecule type" value="Genomic_DNA"/>
</dbReference>
<dbReference type="Proteomes" id="UP000663879">
    <property type="component" value="Unassembled WGS sequence"/>
</dbReference>
<dbReference type="AlphaFoldDB" id="A0A813SV29"/>
<evidence type="ECO:0000313" key="1">
    <source>
        <dbReference type="EMBL" id="CAF0805801.1"/>
    </source>
</evidence>
<protein>
    <submittedName>
        <fullName evidence="1">Uncharacterized protein</fullName>
    </submittedName>
</protein>
<organism evidence="1 2">
    <name type="scientific">Brachionus calyciflorus</name>
    <dbReference type="NCBI Taxonomy" id="104777"/>
    <lineage>
        <taxon>Eukaryota</taxon>
        <taxon>Metazoa</taxon>
        <taxon>Spiralia</taxon>
        <taxon>Gnathifera</taxon>
        <taxon>Rotifera</taxon>
        <taxon>Eurotatoria</taxon>
        <taxon>Monogononta</taxon>
        <taxon>Pseudotrocha</taxon>
        <taxon>Ploima</taxon>
        <taxon>Brachionidae</taxon>
        <taxon>Brachionus</taxon>
    </lineage>
</organism>